<dbReference type="InterPro" id="IPR012332">
    <property type="entry name" value="Autotransporter_pectin_lyase_C"/>
</dbReference>
<evidence type="ECO:0000256" key="1">
    <source>
        <dbReference type="SAM" id="MobiDB-lite"/>
    </source>
</evidence>
<dbReference type="InterPro" id="IPR051551">
    <property type="entry name" value="Autotransporter_adhesion"/>
</dbReference>
<gene>
    <name evidence="4" type="ORF">IPMB12_08250</name>
</gene>
<dbReference type="Pfam" id="PF03797">
    <property type="entry name" value="Autotransporter"/>
    <property type="match status" value="1"/>
</dbReference>
<organism evidence="4 5">
    <name type="scientific">Zophobihabitans entericus</name>
    <dbReference type="NCBI Taxonomy" id="1635327"/>
    <lineage>
        <taxon>Bacteria</taxon>
        <taxon>Pseudomonadati</taxon>
        <taxon>Pseudomonadota</taxon>
        <taxon>Gammaproteobacteria</taxon>
        <taxon>Orbales</taxon>
        <taxon>Orbaceae</taxon>
        <taxon>Zophobihabitans</taxon>
    </lineage>
</organism>
<dbReference type="RefSeq" id="WP_166916711.1">
    <property type="nucleotide sequence ID" value="NZ_CP050253.1"/>
</dbReference>
<protein>
    <submittedName>
        <fullName evidence="4">Autotransporter outer membrane beta-barrel domain-containing protein</fullName>
    </submittedName>
</protein>
<dbReference type="GO" id="GO:0019867">
    <property type="term" value="C:outer membrane"/>
    <property type="evidence" value="ECO:0007669"/>
    <property type="project" value="InterPro"/>
</dbReference>
<feature type="signal peptide" evidence="2">
    <location>
        <begin position="1"/>
        <end position="34"/>
    </location>
</feature>
<dbReference type="Proteomes" id="UP000501168">
    <property type="component" value="Chromosome"/>
</dbReference>
<sequence>MKDSPFLNFSNYTVKTSVLLTTALLCTLPVQAQAQIEIDTDSNSSINLDSMASGSDNSAVVNEGVTVDVTNGHAVFGQNLTWSLDNQGTLKSSDTNSYAVQLQNGNSFHNEGTVTGAGGGFTAINAGTTVINSGVIETTGGIGVELRTNGILQNKEGGRITGESKGIYLLNGSADGAVNSGLIEATNGMAVHIDGGLGGFLNDVNGVVRGTTDGVYLTNGTKAVINNGLIEGTTGNGISFNSGGTLYNLTGSEIKGGTYGVYTTNGSSEITTYGTIEGGDYSVYFNTGNGILTLQTGALLIGTAYGGNTSQLILNGTGSASNDFLVFGSLDMVGSEWTLLGRTEAKQTTVSNGRLIVGAPGSSGAVLSTDTVNILAGTEMVGFDSTVEGAVTNNGTLYVGSGYTFDGNSSTGQLDIVGSYTNAGQTILSSGSPFGNTLNITGNYNGSGGSITLGALLDDGHLGAITSQQADRMLVRGDATGTTSVNVVTISESQVAAASQLSTVNDLPAGSYVRADGEIVSPNDGVSIIQVSGTAQENSFTLSTPYVTGGTPFQFKLYAYGPDSSNGSASADQNLVGNPNSYWDYRLSHAYVTAVPLPPGEVVLPGDGGGDGGSGSGGDDGDEDEDIRWKVVPQVPDYISIPGALFSAGVQDLDNLHRRLGEIRTLKDDHRSDSDGEVFARIYGSNMDYSTNVRFRDFGFDAKQNYRALQFGSSKILRTDDEATIRLGGAVTLGHSKLTPDAVDGQSTTKTDTQSFALIGTYLDKDGWYVDTILSFGFLRGKTRTETYGNLDVATIKGNSYSASIEAGYPFALGDSGFNLEPQIQYIWQNLHFKDFTDFDQVDVNMGHQSQSLLRTGLRLSHPFETEDGNEVTPYARVDYRHGLNRGKSVTISDTDFEMGRFGREIQVGAGISGAMSEQLSLYGEFSWQDNLGDAGWKGWQFSGGLRYTFGK</sequence>
<feature type="region of interest" description="Disordered" evidence="1">
    <location>
        <begin position="601"/>
        <end position="625"/>
    </location>
</feature>
<dbReference type="InterPro" id="IPR036709">
    <property type="entry name" value="Autotransporte_beta_dom_sf"/>
</dbReference>
<dbReference type="InterPro" id="IPR011050">
    <property type="entry name" value="Pectin_lyase_fold/virulence"/>
</dbReference>
<keyword evidence="2" id="KW-0732">Signal</keyword>
<feature type="compositionally biased region" description="Gly residues" evidence="1">
    <location>
        <begin position="606"/>
        <end position="618"/>
    </location>
</feature>
<dbReference type="SUPFAM" id="SSF103515">
    <property type="entry name" value="Autotransporter"/>
    <property type="match status" value="1"/>
</dbReference>
<dbReference type="Gene3D" id="2.40.128.130">
    <property type="entry name" value="Autotransporter beta-domain"/>
    <property type="match status" value="1"/>
</dbReference>
<dbReference type="Gene3D" id="2.160.20.20">
    <property type="match status" value="1"/>
</dbReference>
<reference evidence="4 5" key="1">
    <citation type="submission" date="2020-03" db="EMBL/GenBank/DDBJ databases">
        <title>Complete genome sequence of Orbus sp. IPMB12 (BCRC 80908).</title>
        <authorList>
            <person name="Lo W.-S."/>
            <person name="Chang T.-H."/>
            <person name="Kuo C.-H."/>
        </authorList>
    </citation>
    <scope>NUCLEOTIDE SEQUENCE [LARGE SCALE GENOMIC DNA]</scope>
    <source>
        <strain evidence="4 5">IPMB12</strain>
    </source>
</reference>
<dbReference type="AlphaFoldDB" id="A0A6G9IDL1"/>
<dbReference type="KEGG" id="orb:IPMB12_08250"/>
<dbReference type="InterPro" id="IPR006315">
    <property type="entry name" value="OM_autotransptr_brl_dom"/>
</dbReference>
<feature type="chain" id="PRO_5026013967" evidence="2">
    <location>
        <begin position="35"/>
        <end position="952"/>
    </location>
</feature>
<evidence type="ECO:0000259" key="3">
    <source>
        <dbReference type="PROSITE" id="PS51208"/>
    </source>
</evidence>
<dbReference type="InterPro" id="IPR005546">
    <property type="entry name" value="Autotransporte_beta"/>
</dbReference>
<dbReference type="EMBL" id="CP050253">
    <property type="protein sequence ID" value="QIQ21670.1"/>
    <property type="molecule type" value="Genomic_DNA"/>
</dbReference>
<evidence type="ECO:0000313" key="5">
    <source>
        <dbReference type="Proteomes" id="UP000501168"/>
    </source>
</evidence>
<proteinExistence type="predicted"/>
<evidence type="ECO:0000313" key="4">
    <source>
        <dbReference type="EMBL" id="QIQ21670.1"/>
    </source>
</evidence>
<dbReference type="SMART" id="SM00869">
    <property type="entry name" value="Autotransporter"/>
    <property type="match status" value="1"/>
</dbReference>
<dbReference type="PANTHER" id="PTHR35037">
    <property type="entry name" value="C-TERMINAL REGION OF AIDA-LIKE PROTEIN"/>
    <property type="match status" value="1"/>
</dbReference>
<dbReference type="PROSITE" id="PS51208">
    <property type="entry name" value="AUTOTRANSPORTER"/>
    <property type="match status" value="1"/>
</dbReference>
<dbReference type="NCBIfam" id="TIGR01414">
    <property type="entry name" value="autotrans_barl"/>
    <property type="match status" value="1"/>
</dbReference>
<keyword evidence="5" id="KW-1185">Reference proteome</keyword>
<dbReference type="SUPFAM" id="SSF51126">
    <property type="entry name" value="Pectin lyase-like"/>
    <property type="match status" value="1"/>
</dbReference>
<dbReference type="PANTHER" id="PTHR35037:SF3">
    <property type="entry name" value="C-TERMINAL REGION OF AIDA-LIKE PROTEIN"/>
    <property type="match status" value="1"/>
</dbReference>
<dbReference type="InParanoid" id="A0A6G9IDL1"/>
<evidence type="ECO:0000256" key="2">
    <source>
        <dbReference type="SAM" id="SignalP"/>
    </source>
</evidence>
<name>A0A6G9IDL1_9GAMM</name>
<accession>A0A6G9IDL1</accession>
<feature type="domain" description="Autotransporter" evidence="3">
    <location>
        <begin position="671"/>
        <end position="950"/>
    </location>
</feature>